<dbReference type="Proteomes" id="UP000327468">
    <property type="component" value="Chromosome 22"/>
</dbReference>
<keyword evidence="7 11" id="KW-0833">Ubl conjugation pathway</keyword>
<sequence length="453" mass="51077">MSDLNREVVELVWGKQASSSGVSASLFRRWTQGFVFSETEHSALEQFEGGPCAVIAPVQAFLLKNILFNMESSNWRNISEEEQRLALCSTLTEILVSACIGKTHNFCLATWAPSKSTDENRDITEDRTEPESSQNTHTQQQQQPTALAAEELGFERFHSMVHKRTLKTVAELKEIILSLYDTWRNKFGVLLFLYSVILTKGIENIKNEIEDTSEPLIDPVYGHGSQSLINLLVTGHAVSNVWNGDRECSGMKLHGIHEQAAVGFLTLMESLRYCKVGSFLKSPKFPIWILGSETHLSVFFTKEMSLVAPESPSEQARRVFQTFDPEDNGFIPDTLLEDVMKALDLVSEPEYVNLMKSKLDPEGLGIVLLGPFLLEFFPDQDSGIPDSFPVYHYNGLKQSNHNEKVSYVEGTAVVLGFEDPMVRTDDTPIKRCLQTKWPYIELLWTTERSPSLN</sequence>
<dbReference type="OrthoDB" id="9981542at2759"/>
<evidence type="ECO:0000256" key="7">
    <source>
        <dbReference type="ARBA" id="ARBA00022786"/>
    </source>
</evidence>
<evidence type="ECO:0000256" key="5">
    <source>
        <dbReference type="ARBA" id="ARBA00022670"/>
    </source>
</evidence>
<keyword evidence="5 11" id="KW-0645">Protease</keyword>
<evidence type="ECO:0000256" key="4">
    <source>
        <dbReference type="ARBA" id="ARBA00011074"/>
    </source>
</evidence>
<dbReference type="InterPro" id="IPR011992">
    <property type="entry name" value="EF-hand-dom_pair"/>
</dbReference>
<keyword evidence="15" id="KW-1185">Reference proteome</keyword>
<keyword evidence="6" id="KW-0053">Apoptosis</keyword>
<accession>A0A5N5KRL8</accession>
<evidence type="ECO:0000256" key="3">
    <source>
        <dbReference type="ARBA" id="ARBA00004123"/>
    </source>
</evidence>
<dbReference type="Gene3D" id="1.10.238.10">
    <property type="entry name" value="EF-hand"/>
    <property type="match status" value="1"/>
</dbReference>
<keyword evidence="10" id="KW-0539">Nucleus</keyword>
<dbReference type="SUPFAM" id="SSF47473">
    <property type="entry name" value="EF-hand"/>
    <property type="match status" value="1"/>
</dbReference>
<dbReference type="GO" id="GO:0004843">
    <property type="term" value="F:cysteine-type deubiquitinase activity"/>
    <property type="evidence" value="ECO:0007669"/>
    <property type="project" value="UniProtKB-UniRule"/>
</dbReference>
<protein>
    <recommendedName>
        <fullName evidence="11">Ubiquitin carboxyl-terminal hydrolase MINDY</fullName>
        <ecNumber evidence="11">3.4.19.12</ecNumber>
    </recommendedName>
</protein>
<dbReference type="EC" id="3.4.19.12" evidence="11"/>
<evidence type="ECO:0000256" key="9">
    <source>
        <dbReference type="ARBA" id="ARBA00022807"/>
    </source>
</evidence>
<dbReference type="InterPro" id="IPR025257">
    <property type="entry name" value="MINDY-3/4_CD"/>
</dbReference>
<evidence type="ECO:0000313" key="15">
    <source>
        <dbReference type="Proteomes" id="UP000327468"/>
    </source>
</evidence>
<name>A0A5N5KRL8_PANHP</name>
<dbReference type="InterPro" id="IPR039785">
    <property type="entry name" value="MINY3/4"/>
</dbReference>
<feature type="region of interest" description="Disordered" evidence="12">
    <location>
        <begin position="116"/>
        <end position="145"/>
    </location>
</feature>
<keyword evidence="9 11" id="KW-0788">Thiol protease</keyword>
<dbReference type="EMBL" id="VFJC01000023">
    <property type="protein sequence ID" value="KAB5532997.1"/>
    <property type="molecule type" value="Genomic_DNA"/>
</dbReference>
<dbReference type="GO" id="GO:1990380">
    <property type="term" value="F:K48-linked deubiquitinase activity"/>
    <property type="evidence" value="ECO:0007669"/>
    <property type="project" value="UniProtKB-UniRule"/>
</dbReference>
<feature type="domain" description="Deubiquitinating enzyme MINDY-3/4 conserved" evidence="13">
    <location>
        <begin position="9"/>
        <end position="360"/>
    </location>
</feature>
<reference evidence="14 15" key="1">
    <citation type="submission" date="2019-06" db="EMBL/GenBank/DDBJ databases">
        <title>A chromosome-scale genome assembly of the striped catfish, Pangasianodon hypophthalmus.</title>
        <authorList>
            <person name="Wen M."/>
            <person name="Zahm M."/>
            <person name="Roques C."/>
            <person name="Cabau C."/>
            <person name="Klopp C."/>
            <person name="Donnadieu C."/>
            <person name="Jouanno E."/>
            <person name="Avarre J.-C."/>
            <person name="Campet M."/>
            <person name="Ha T.T.T."/>
            <person name="Dugue R."/>
            <person name="Lampietro C."/>
            <person name="Louis A."/>
            <person name="Herpin A."/>
            <person name="Echchiki A."/>
            <person name="Berthelot C."/>
            <person name="Parey E."/>
            <person name="Roest-Crollius H."/>
            <person name="Braasch I."/>
            <person name="Postlethwait J."/>
            <person name="Bobe J."/>
            <person name="Montfort J."/>
            <person name="Bouchez O."/>
            <person name="Begum T."/>
            <person name="Schartl M."/>
            <person name="Guiguen Y."/>
        </authorList>
    </citation>
    <scope>NUCLEOTIDE SEQUENCE [LARGE SCALE GENOMIC DNA]</scope>
    <source>
        <strain evidence="14 15">Indonesia</strain>
        <tissue evidence="14">Blood</tissue>
    </source>
</reference>
<dbReference type="Pfam" id="PF13898">
    <property type="entry name" value="MINDY-3_4_CD"/>
    <property type="match status" value="1"/>
</dbReference>
<evidence type="ECO:0000313" key="14">
    <source>
        <dbReference type="EMBL" id="KAB5532997.1"/>
    </source>
</evidence>
<dbReference type="GO" id="GO:0005634">
    <property type="term" value="C:nucleus"/>
    <property type="evidence" value="ECO:0007669"/>
    <property type="project" value="UniProtKB-SubCell"/>
</dbReference>
<comment type="subcellular location">
    <subcellularLocation>
        <location evidence="3">Nucleus</location>
    </subcellularLocation>
</comment>
<evidence type="ECO:0000256" key="2">
    <source>
        <dbReference type="ARBA" id="ARBA00002107"/>
    </source>
</evidence>
<organism evidence="14 15">
    <name type="scientific">Pangasianodon hypophthalmus</name>
    <name type="common">Striped catfish</name>
    <name type="synonym">Helicophagus hypophthalmus</name>
    <dbReference type="NCBI Taxonomy" id="310915"/>
    <lineage>
        <taxon>Eukaryota</taxon>
        <taxon>Metazoa</taxon>
        <taxon>Chordata</taxon>
        <taxon>Craniata</taxon>
        <taxon>Vertebrata</taxon>
        <taxon>Euteleostomi</taxon>
        <taxon>Actinopterygii</taxon>
        <taxon>Neopterygii</taxon>
        <taxon>Teleostei</taxon>
        <taxon>Ostariophysi</taxon>
        <taxon>Siluriformes</taxon>
        <taxon>Pangasiidae</taxon>
        <taxon>Pangasianodon</taxon>
    </lineage>
</organism>
<comment type="function">
    <text evidence="2 11">Hydrolase that can remove 'Lys-48'-linked conjugated ubiquitin from proteins.</text>
</comment>
<dbReference type="GO" id="GO:0071108">
    <property type="term" value="P:protein K48-linked deubiquitination"/>
    <property type="evidence" value="ECO:0007669"/>
    <property type="project" value="InterPro"/>
</dbReference>
<dbReference type="GO" id="GO:0006508">
    <property type="term" value="P:proteolysis"/>
    <property type="evidence" value="ECO:0007669"/>
    <property type="project" value="UniProtKB-KW"/>
</dbReference>
<gene>
    <name evidence="14" type="ORF">PHYPO_G00126480</name>
</gene>
<comment type="catalytic activity">
    <reaction evidence="1 11">
        <text>Thiol-dependent hydrolysis of ester, thioester, amide, peptide and isopeptide bonds formed by the C-terminal Gly of ubiquitin (a 76-residue protein attached to proteins as an intracellular targeting signal).</text>
        <dbReference type="EC" id="3.4.19.12"/>
    </reaction>
</comment>
<dbReference type="SMART" id="SM01174">
    <property type="entry name" value="DUF4205"/>
    <property type="match status" value="1"/>
</dbReference>
<feature type="compositionally biased region" description="Basic and acidic residues" evidence="12">
    <location>
        <begin position="116"/>
        <end position="130"/>
    </location>
</feature>
<evidence type="ECO:0000259" key="13">
    <source>
        <dbReference type="SMART" id="SM01174"/>
    </source>
</evidence>
<dbReference type="GO" id="GO:0006915">
    <property type="term" value="P:apoptotic process"/>
    <property type="evidence" value="ECO:0007669"/>
    <property type="project" value="UniProtKB-KW"/>
</dbReference>
<comment type="caution">
    <text evidence="14">The sequence shown here is derived from an EMBL/GenBank/DDBJ whole genome shotgun (WGS) entry which is preliminary data.</text>
</comment>
<proteinExistence type="inferred from homology"/>
<evidence type="ECO:0000256" key="6">
    <source>
        <dbReference type="ARBA" id="ARBA00022703"/>
    </source>
</evidence>
<dbReference type="PANTHER" id="PTHR12473">
    <property type="entry name" value="UBIQUITIN CARBOXYL-TERMINAL HYDROLASE MINDY-4-RELATED"/>
    <property type="match status" value="1"/>
</dbReference>
<comment type="similarity">
    <text evidence="4 11">Belongs to the MINDY deubiquitinase family. FAM188 subfamily.</text>
</comment>
<dbReference type="FunFam" id="1.10.238.10:FF:000315">
    <property type="entry name" value="Ubiquitin carboxyl-terminal hydrolase MINDY-3"/>
    <property type="match status" value="1"/>
</dbReference>
<dbReference type="AlphaFoldDB" id="A0A5N5KRL8"/>
<evidence type="ECO:0000256" key="12">
    <source>
        <dbReference type="SAM" id="MobiDB-lite"/>
    </source>
</evidence>
<evidence type="ECO:0000256" key="1">
    <source>
        <dbReference type="ARBA" id="ARBA00000707"/>
    </source>
</evidence>
<evidence type="ECO:0000256" key="10">
    <source>
        <dbReference type="ARBA" id="ARBA00023242"/>
    </source>
</evidence>
<evidence type="ECO:0000256" key="8">
    <source>
        <dbReference type="ARBA" id="ARBA00022801"/>
    </source>
</evidence>
<keyword evidence="8 11" id="KW-0378">Hydrolase</keyword>
<dbReference type="PANTHER" id="PTHR12473:SF17">
    <property type="entry name" value="UBIQUITIN CARBOXYL-TERMINAL HYDROLASE MINDY-3"/>
    <property type="match status" value="1"/>
</dbReference>
<evidence type="ECO:0000256" key="11">
    <source>
        <dbReference type="RuleBase" id="RU367088"/>
    </source>
</evidence>